<dbReference type="InterPro" id="IPR036561">
    <property type="entry name" value="MAM33_sf"/>
</dbReference>
<protein>
    <submittedName>
        <fullName evidence="1">Mitochondrial acidic protein MAM33, putative</fullName>
    </submittedName>
</protein>
<evidence type="ECO:0000313" key="1">
    <source>
        <dbReference type="EMBL" id="SIO73557.1"/>
    </source>
</evidence>
<sequence length="241" mass="27584">MVSYRNIFGVTSRCLTAFKRNIYSISYNPLSYRCPYKSNSHFQHPNSLRNFSTEQQKLLQIIQGEIQHETTNYEEPSNLKSFLSSSGWKLEETEGEVNMSLKKTVNGMNVSVEFQLVSPFEPDGEGETQAEMTEFSVSVEKEGSPGNGLIFFCTTIQNDEKFRYMICNVRQFANNEAKNSIHSYNGPEFEDLDDTLQSALDEWLGSLGIDSELCDFIDSCSIDKEQREYVVWLKGVEKFLS</sequence>
<proteinExistence type="predicted"/>
<dbReference type="Proteomes" id="UP000002899">
    <property type="component" value="Chromosome IV"/>
</dbReference>
<dbReference type="PANTHER" id="PTHR10826:SF1">
    <property type="entry name" value="COMPLEMENT COMPONENT 1 Q SUBCOMPONENT-BINDING PROTEIN, MITOCHONDRIAL"/>
    <property type="match status" value="1"/>
</dbReference>
<dbReference type="VEuPathDB" id="PiroplasmaDB:BmR1_04g05530"/>
<reference evidence="1 2" key="1">
    <citation type="journal article" date="2012" name="Nucleic Acids Res.">
        <title>Sequencing of the smallest Apicomplexan genome from the human pathogen Babesia microti.</title>
        <authorList>
            <person name="Cornillot E."/>
            <person name="Hadj-Kaddour K."/>
            <person name="Dassouli A."/>
            <person name="Noel B."/>
            <person name="Ranwez V."/>
            <person name="Vacherie B."/>
            <person name="Augagneur Y."/>
            <person name="Bres V."/>
            <person name="Duclos A."/>
            <person name="Randazzo S."/>
            <person name="Carcy B."/>
            <person name="Debierre-Grockiego F."/>
            <person name="Delbecq S."/>
            <person name="Moubri-Menage K."/>
            <person name="Shams-Eldin H."/>
            <person name="Usmani-Brown S."/>
            <person name="Bringaud F."/>
            <person name="Wincker P."/>
            <person name="Vivares C.P."/>
            <person name="Schwarz R.T."/>
            <person name="Schetters T.P."/>
            <person name="Krause P.J."/>
            <person name="Gorenflot A."/>
            <person name="Berry V."/>
            <person name="Barbe V."/>
            <person name="Ben Mamoun C."/>
        </authorList>
    </citation>
    <scope>NUCLEOTIDE SEQUENCE [LARGE SCALE GENOMIC DNA]</scope>
    <source>
        <strain evidence="1 2">RI</strain>
    </source>
</reference>
<dbReference type="Pfam" id="PF02330">
    <property type="entry name" value="MAM33"/>
    <property type="match status" value="1"/>
</dbReference>
<accession>A0A1N6LXG3</accession>
<gene>
    <name evidence="1" type="ORF">BmR1_04g05530</name>
</gene>
<dbReference type="Gene3D" id="3.10.280.10">
    <property type="entry name" value="Mitochondrial glycoprotein"/>
    <property type="match status" value="1"/>
</dbReference>
<dbReference type="GeneID" id="24425750"/>
<dbReference type="EMBL" id="LN871599">
    <property type="protein sequence ID" value="SIO73557.1"/>
    <property type="molecule type" value="Genomic_DNA"/>
</dbReference>
<keyword evidence="2" id="KW-1185">Reference proteome</keyword>
<dbReference type="GO" id="GO:0005759">
    <property type="term" value="C:mitochondrial matrix"/>
    <property type="evidence" value="ECO:0007669"/>
    <property type="project" value="InterPro"/>
</dbReference>
<dbReference type="OrthoDB" id="278212at2759"/>
<organism evidence="1 2">
    <name type="scientific">Babesia microti (strain RI)</name>
    <dbReference type="NCBI Taxonomy" id="1133968"/>
    <lineage>
        <taxon>Eukaryota</taxon>
        <taxon>Sar</taxon>
        <taxon>Alveolata</taxon>
        <taxon>Apicomplexa</taxon>
        <taxon>Aconoidasida</taxon>
        <taxon>Piroplasmida</taxon>
        <taxon>Babesiidae</taxon>
        <taxon>Babesia</taxon>
    </lineage>
</organism>
<dbReference type="RefSeq" id="XP_021337645.1">
    <property type="nucleotide sequence ID" value="XM_021482396.1"/>
</dbReference>
<dbReference type="SUPFAM" id="SSF54529">
    <property type="entry name" value="Mitochondrial glycoprotein MAM33-like"/>
    <property type="match status" value="1"/>
</dbReference>
<dbReference type="PANTHER" id="PTHR10826">
    <property type="entry name" value="COMPLEMENT COMPONENT 1"/>
    <property type="match status" value="1"/>
</dbReference>
<dbReference type="InterPro" id="IPR003428">
    <property type="entry name" value="MAM33"/>
</dbReference>
<reference evidence="1 2" key="3">
    <citation type="journal article" date="2016" name="Sci. Rep.">
        <title>Genome-wide diversity and gene expression profiling of Babesia microti isolates identify polymorphic genes that mediate host-pathogen interactions.</title>
        <authorList>
            <person name="Silva J.C."/>
            <person name="Cornillot E."/>
            <person name="McCracken C."/>
            <person name="Usmani-Brown S."/>
            <person name="Dwivedi A."/>
            <person name="Ifeonu O.O."/>
            <person name="Crabtree J."/>
            <person name="Gotia H.T."/>
            <person name="Virji A.Z."/>
            <person name="Reynes C."/>
            <person name="Colinge J."/>
            <person name="Kumar V."/>
            <person name="Lawres L."/>
            <person name="Pazzi J.E."/>
            <person name="Pablo J.V."/>
            <person name="Hung C."/>
            <person name="Brancato J."/>
            <person name="Kumari P."/>
            <person name="Orvis J."/>
            <person name="Tretina K."/>
            <person name="Chibucos M."/>
            <person name="Ott S."/>
            <person name="Sadzewicz L."/>
            <person name="Sengamalay N."/>
            <person name="Shetty A.C."/>
            <person name="Su Q."/>
            <person name="Tallon L."/>
            <person name="Fraser C.M."/>
            <person name="Frutos R."/>
            <person name="Molina D.M."/>
            <person name="Krause P.J."/>
            <person name="Ben Mamoun C."/>
        </authorList>
    </citation>
    <scope>NUCLEOTIDE SEQUENCE [LARGE SCALE GENOMIC DNA]</scope>
    <source>
        <strain evidence="1 2">RI</strain>
    </source>
</reference>
<name>A0A1N6LXG3_BABMR</name>
<reference evidence="1 2" key="2">
    <citation type="journal article" date="2013" name="PLoS ONE">
        <title>Whole genome mapping and re-organization of the nuclear and mitochondrial genomes of Babesia microti isolates.</title>
        <authorList>
            <person name="Cornillot E."/>
            <person name="Dassouli A."/>
            <person name="Garg A."/>
            <person name="Pachikara N."/>
            <person name="Randazzo S."/>
            <person name="Depoix D."/>
            <person name="Carcy B."/>
            <person name="Delbecq S."/>
            <person name="Frutos R."/>
            <person name="Silva J.C."/>
            <person name="Sutton R."/>
            <person name="Krause P.J."/>
            <person name="Mamoun C.B."/>
        </authorList>
    </citation>
    <scope>NUCLEOTIDE SEQUENCE [LARGE SCALE GENOMIC DNA]</scope>
    <source>
        <strain evidence="1 2">RI</strain>
    </source>
</reference>
<dbReference type="AlphaFoldDB" id="A0A1N6LXG3"/>
<evidence type="ECO:0000313" key="2">
    <source>
        <dbReference type="Proteomes" id="UP000002899"/>
    </source>
</evidence>
<dbReference type="KEGG" id="bmic:BmR1_04g05530"/>